<feature type="region of interest" description="Disordered" evidence="1">
    <location>
        <begin position="23"/>
        <end position="91"/>
    </location>
</feature>
<proteinExistence type="predicted"/>
<evidence type="ECO:0000256" key="1">
    <source>
        <dbReference type="SAM" id="MobiDB-lite"/>
    </source>
</evidence>
<accession>A0A6H5HT10</accession>
<feature type="non-terminal residue" evidence="2">
    <location>
        <position position="141"/>
    </location>
</feature>
<protein>
    <submittedName>
        <fullName evidence="2">Uncharacterized protein</fullName>
    </submittedName>
</protein>
<feature type="non-terminal residue" evidence="2">
    <location>
        <position position="1"/>
    </location>
</feature>
<dbReference type="AlphaFoldDB" id="A0A6H5HT10"/>
<sequence length="141" mass="15375">NICRLLTSNRPILQKIPCMAARERSEIASPATSSSPVRGTARWTPPPETQRPRSRTSQSDGSSRPMARAGSSGTKETPSCPRTRPPSLSPLPGPACCRLITSFSFSLSVGLRSCKVSKTIVFVKIFIAVFLTEIEYPLRLQ</sequence>
<evidence type="ECO:0000313" key="2">
    <source>
        <dbReference type="EMBL" id="CAB0018087.1"/>
    </source>
</evidence>
<dbReference type="Proteomes" id="UP000479000">
    <property type="component" value="Unassembled WGS sequence"/>
</dbReference>
<name>A0A6H5HT10_9HEMI</name>
<reference evidence="2 3" key="1">
    <citation type="submission" date="2020-02" db="EMBL/GenBank/DDBJ databases">
        <authorList>
            <person name="Ferguson B K."/>
        </authorList>
    </citation>
    <scope>NUCLEOTIDE SEQUENCE [LARGE SCALE GENOMIC DNA]</scope>
</reference>
<keyword evidence="3" id="KW-1185">Reference proteome</keyword>
<evidence type="ECO:0000313" key="3">
    <source>
        <dbReference type="Proteomes" id="UP000479000"/>
    </source>
</evidence>
<gene>
    <name evidence="2" type="ORF">NTEN_LOCUS21996</name>
</gene>
<dbReference type="EMBL" id="CADCXU010032267">
    <property type="protein sequence ID" value="CAB0018087.1"/>
    <property type="molecule type" value="Genomic_DNA"/>
</dbReference>
<organism evidence="2 3">
    <name type="scientific">Nesidiocoris tenuis</name>
    <dbReference type="NCBI Taxonomy" id="355587"/>
    <lineage>
        <taxon>Eukaryota</taxon>
        <taxon>Metazoa</taxon>
        <taxon>Ecdysozoa</taxon>
        <taxon>Arthropoda</taxon>
        <taxon>Hexapoda</taxon>
        <taxon>Insecta</taxon>
        <taxon>Pterygota</taxon>
        <taxon>Neoptera</taxon>
        <taxon>Paraneoptera</taxon>
        <taxon>Hemiptera</taxon>
        <taxon>Heteroptera</taxon>
        <taxon>Panheteroptera</taxon>
        <taxon>Cimicomorpha</taxon>
        <taxon>Miridae</taxon>
        <taxon>Dicyphina</taxon>
        <taxon>Nesidiocoris</taxon>
    </lineage>
</organism>